<reference evidence="1 2" key="1">
    <citation type="submission" date="2019-05" db="EMBL/GenBank/DDBJ databases">
        <title>The compact genome of Giardia muris reveals important steps in the evolution of intestinal protozoan parasites.</title>
        <authorList>
            <person name="Xu F."/>
            <person name="Jimenez-Gonzalez A."/>
            <person name="Einarsson E."/>
            <person name="Astvaldsson A."/>
            <person name="Peirasmaki D."/>
            <person name="Eckmann L."/>
            <person name="Andersson J.O."/>
            <person name="Svard S.G."/>
            <person name="Jerlstrom-Hultqvist J."/>
        </authorList>
    </citation>
    <scope>NUCLEOTIDE SEQUENCE [LARGE SCALE GENOMIC DNA]</scope>
    <source>
        <strain evidence="1 2">Roberts-Thomson</strain>
    </source>
</reference>
<evidence type="ECO:0000313" key="2">
    <source>
        <dbReference type="Proteomes" id="UP000315496"/>
    </source>
</evidence>
<dbReference type="AlphaFoldDB" id="A0A4Z1SY14"/>
<dbReference type="VEuPathDB" id="GiardiaDB:GMRT_16107"/>
<protein>
    <submittedName>
        <fullName evidence="1">Uncharacterized protein</fullName>
    </submittedName>
</protein>
<sequence length="184" mass="20546">MPHLDAAGFDIAAFCDVIRLSFCESVAGLYDGFVEACEGYTYCEDLFRHVCSVMMSCFSESIDVAARYFRQQDFDVPHAVIDMLVEKGDALFIEFQSRSIDLKKALSLQDLASQVTHLLESLVEASRLEAENILFKEIINTAKQEIELIPQAREIDSLSRAYETALHEADEVHTRLSAALSGLA</sequence>
<comment type="caution">
    <text evidence="1">The sequence shown here is derived from an EMBL/GenBank/DDBJ whole genome shotgun (WGS) entry which is preliminary data.</text>
</comment>
<keyword evidence="2" id="KW-1185">Reference proteome</keyword>
<gene>
    <name evidence="1" type="ORF">GMRT_16107</name>
</gene>
<evidence type="ECO:0000313" key="1">
    <source>
        <dbReference type="EMBL" id="TNJ30400.1"/>
    </source>
</evidence>
<proteinExistence type="predicted"/>
<name>A0A4Z1SY14_GIAMU</name>
<accession>A0A4Z1SY14</accession>
<dbReference type="Proteomes" id="UP000315496">
    <property type="component" value="Chromosome 1"/>
</dbReference>
<dbReference type="EMBL" id="VDLU01000001">
    <property type="protein sequence ID" value="TNJ30400.1"/>
    <property type="molecule type" value="Genomic_DNA"/>
</dbReference>
<organism evidence="1 2">
    <name type="scientific">Giardia muris</name>
    <dbReference type="NCBI Taxonomy" id="5742"/>
    <lineage>
        <taxon>Eukaryota</taxon>
        <taxon>Metamonada</taxon>
        <taxon>Diplomonadida</taxon>
        <taxon>Hexamitidae</taxon>
        <taxon>Giardiinae</taxon>
        <taxon>Giardia</taxon>
    </lineage>
</organism>